<evidence type="ECO:0000313" key="1">
    <source>
        <dbReference type="EMBL" id="CAD7087659.1"/>
    </source>
</evidence>
<proteinExistence type="predicted"/>
<dbReference type="EMBL" id="LR899012">
    <property type="protein sequence ID" value="CAD7087659.1"/>
    <property type="molecule type" value="Genomic_DNA"/>
</dbReference>
<protein>
    <submittedName>
        <fullName evidence="1">Uncharacterized protein</fullName>
    </submittedName>
</protein>
<accession>A0A7R8UW11</accession>
<sequence length="149" mass="14584">MDAAIMIEQPLSSQKLLTATTSASTTTNNGIDNNGGVVNNGIVSGLGGGGGGCIGGVGGSGGGGIGGVGGGGLGTSVNPISAIPSGTGILIHSTSSSVNNSARNSPAIGHRKRYTSTSSCSSQVNNNYSELDMESLEDMLRKVNCNVLL</sequence>
<dbReference type="Proteomes" id="UP000594454">
    <property type="component" value="Chromosome 4"/>
</dbReference>
<organism evidence="1 2">
    <name type="scientific">Hermetia illucens</name>
    <name type="common">Black soldier fly</name>
    <dbReference type="NCBI Taxonomy" id="343691"/>
    <lineage>
        <taxon>Eukaryota</taxon>
        <taxon>Metazoa</taxon>
        <taxon>Ecdysozoa</taxon>
        <taxon>Arthropoda</taxon>
        <taxon>Hexapoda</taxon>
        <taxon>Insecta</taxon>
        <taxon>Pterygota</taxon>
        <taxon>Neoptera</taxon>
        <taxon>Endopterygota</taxon>
        <taxon>Diptera</taxon>
        <taxon>Brachycera</taxon>
        <taxon>Stratiomyomorpha</taxon>
        <taxon>Stratiomyidae</taxon>
        <taxon>Hermetiinae</taxon>
        <taxon>Hermetia</taxon>
    </lineage>
</organism>
<dbReference type="OrthoDB" id="6285196at2759"/>
<keyword evidence="2" id="KW-1185">Reference proteome</keyword>
<gene>
    <name evidence="1" type="ORF">HERILL_LOCUS10351</name>
</gene>
<reference evidence="1 2" key="1">
    <citation type="submission" date="2020-11" db="EMBL/GenBank/DDBJ databases">
        <authorList>
            <person name="Wallbank WR R."/>
            <person name="Pardo Diaz C."/>
            <person name="Kozak K."/>
            <person name="Martin S."/>
            <person name="Jiggins C."/>
            <person name="Moest M."/>
            <person name="Warren A I."/>
            <person name="Generalovic N T."/>
            <person name="Byers J.R.P. K."/>
            <person name="Montejo-Kovacevich G."/>
            <person name="Yen C E."/>
        </authorList>
    </citation>
    <scope>NUCLEOTIDE SEQUENCE [LARGE SCALE GENOMIC DNA]</scope>
</reference>
<evidence type="ECO:0000313" key="2">
    <source>
        <dbReference type="Proteomes" id="UP000594454"/>
    </source>
</evidence>
<dbReference type="AlphaFoldDB" id="A0A7R8UW11"/>
<name>A0A7R8UW11_HERIL</name>
<dbReference type="InParanoid" id="A0A7R8UW11"/>